<dbReference type="eggNOG" id="KOG2972">
    <property type="taxonomic scope" value="Eukaryota"/>
</dbReference>
<dbReference type="InterPro" id="IPR029072">
    <property type="entry name" value="YebC-like"/>
</dbReference>
<dbReference type="AlphaFoldDB" id="G0V5L5"/>
<protein>
    <recommendedName>
        <fullName evidence="7">Transcriptional regulatory protein</fullName>
    </recommendedName>
</protein>
<organism evidence="5 6">
    <name type="scientific">Naumovozyma castellii</name>
    <name type="common">Yeast</name>
    <name type="synonym">Saccharomyces castellii</name>
    <dbReference type="NCBI Taxonomy" id="27288"/>
    <lineage>
        <taxon>Eukaryota</taxon>
        <taxon>Fungi</taxon>
        <taxon>Dikarya</taxon>
        <taxon>Ascomycota</taxon>
        <taxon>Saccharomycotina</taxon>
        <taxon>Saccharomycetes</taxon>
        <taxon>Saccharomycetales</taxon>
        <taxon>Saccharomycetaceae</taxon>
        <taxon>Naumovozyma</taxon>
    </lineage>
</organism>
<reference evidence="5 6" key="1">
    <citation type="journal article" date="2011" name="Proc. Natl. Acad. Sci. U.S.A.">
        <title>Evolutionary erosion of yeast sex chromosomes by mating-type switching accidents.</title>
        <authorList>
            <person name="Gordon J.L."/>
            <person name="Armisen D."/>
            <person name="Proux-Wera E."/>
            <person name="Oheigeartaigh S.S."/>
            <person name="Byrne K.P."/>
            <person name="Wolfe K.H."/>
        </authorList>
    </citation>
    <scope>NUCLEOTIDE SEQUENCE [LARGE SCALE GENOMIC DNA]</scope>
    <source>
        <strain evidence="6">ATCC 76901 / BCRC 22586 / CBS 4309 / NBRC 1992 / NRRL Y-12630</strain>
    </source>
</reference>
<dbReference type="HOGENOM" id="CLU_062974_1_0_1"/>
<name>G0V5L5_NAUCA</name>
<dbReference type="Pfam" id="PF01709">
    <property type="entry name" value="Transcrip_reg"/>
    <property type="match status" value="1"/>
</dbReference>
<dbReference type="InterPro" id="IPR017856">
    <property type="entry name" value="Integrase-like_N"/>
</dbReference>
<evidence type="ECO:0000259" key="3">
    <source>
        <dbReference type="Pfam" id="PF01709"/>
    </source>
</evidence>
<proteinExistence type="inferred from homology"/>
<dbReference type="KEGG" id="ncs:NCAS_0A01940"/>
<dbReference type="InterPro" id="IPR026564">
    <property type="entry name" value="Transcrip_reg_TACO1-like_dom3"/>
</dbReference>
<dbReference type="EMBL" id="HE576752">
    <property type="protein sequence ID" value="CCC66752.1"/>
    <property type="molecule type" value="Genomic_DNA"/>
</dbReference>
<dbReference type="RefSeq" id="XP_003673144.1">
    <property type="nucleotide sequence ID" value="XM_003673096.1"/>
</dbReference>
<dbReference type="PANTHER" id="PTHR12532">
    <property type="entry name" value="TRANSLATIONAL ACTIVATOR OF CYTOCHROME C OXIDASE 1"/>
    <property type="match status" value="1"/>
</dbReference>
<dbReference type="GeneID" id="96900242"/>
<dbReference type="PANTHER" id="PTHR12532:SF0">
    <property type="entry name" value="TRANSLATIONAL ACTIVATOR OF CYTOCHROME C OXIDASE 1"/>
    <property type="match status" value="1"/>
</dbReference>
<evidence type="ECO:0000313" key="6">
    <source>
        <dbReference type="Proteomes" id="UP000001640"/>
    </source>
</evidence>
<dbReference type="InterPro" id="IPR049083">
    <property type="entry name" value="TACO1_YebC_N"/>
</dbReference>
<dbReference type="Pfam" id="PF20772">
    <property type="entry name" value="TACO1_YebC_N"/>
    <property type="match status" value="1"/>
</dbReference>
<gene>
    <name evidence="5" type="primary">NCAS0A01940</name>
    <name evidence="5" type="ordered locus">NCAS_0A01940</name>
</gene>
<dbReference type="STRING" id="1064592.G0V5L5"/>
<accession>G0V5L5</accession>
<dbReference type="GO" id="GO:0032543">
    <property type="term" value="P:mitochondrial translation"/>
    <property type="evidence" value="ECO:0007669"/>
    <property type="project" value="EnsemblFungi"/>
</dbReference>
<reference key="2">
    <citation type="submission" date="2011-08" db="EMBL/GenBank/DDBJ databases">
        <title>Genome sequence of Naumovozyma castellii.</title>
        <authorList>
            <person name="Gordon J.L."/>
            <person name="Armisen D."/>
            <person name="Proux-Wera E."/>
            <person name="OhEigeartaigh S.S."/>
            <person name="Byrne K.P."/>
            <person name="Wolfe K.H."/>
        </authorList>
    </citation>
    <scope>NUCLEOTIDE SEQUENCE</scope>
    <source>
        <strain>Type strain:CBS 4309</strain>
    </source>
</reference>
<dbReference type="SUPFAM" id="SSF75625">
    <property type="entry name" value="YebC-like"/>
    <property type="match status" value="1"/>
</dbReference>
<dbReference type="FunCoup" id="G0V5L5">
    <property type="interactions" value="344"/>
</dbReference>
<dbReference type="Gene3D" id="1.10.10.200">
    <property type="match status" value="1"/>
</dbReference>
<sequence length="298" mass="33593">MLPVNIQRQYLINSNLFRHLKSCINRRGIRTLNGVIYSGHNKWSTIKHQKMKNDAMKNKIANKISLQIALAAKQNDTNQLNSLIELATKSNVSKKVVENAIKKGTSGGSSNGQDADSNICVYEGMGPGGVAFVIESTTNNKNRTISLVRSAFTKANGSMTPTLYQFDRRGYLEVLAPKNLDSEEKVLELGLEIEGVEDIEPIAQEERIQDEESISLNPGNDEPLYEVIITDPSDTNQVADDFIKAGFIIREQVRNKYIPKRDMVININDEDIILKLEKLQDQLDEIEDVRDFYTNARY</sequence>
<feature type="coiled-coil region" evidence="2">
    <location>
        <begin position="269"/>
        <end position="296"/>
    </location>
</feature>
<dbReference type="Gene3D" id="3.30.70.980">
    <property type="match status" value="2"/>
</dbReference>
<dbReference type="InterPro" id="IPR002876">
    <property type="entry name" value="Transcrip_reg_TACO1-like"/>
</dbReference>
<evidence type="ECO:0000256" key="1">
    <source>
        <dbReference type="ARBA" id="ARBA00008724"/>
    </source>
</evidence>
<dbReference type="OMA" id="FGPGGCM"/>
<dbReference type="InParanoid" id="G0V5L5"/>
<feature type="domain" description="TACO1/YebC-like second and third" evidence="3">
    <location>
        <begin position="120"/>
        <end position="296"/>
    </location>
</feature>
<comment type="similarity">
    <text evidence="1">Belongs to the TACO1 family.</text>
</comment>
<dbReference type="OrthoDB" id="2017544at2759"/>
<dbReference type="Proteomes" id="UP000001640">
    <property type="component" value="Chromosome 1"/>
</dbReference>
<dbReference type="InterPro" id="IPR048300">
    <property type="entry name" value="TACO1_YebC-like_2nd/3rd_dom"/>
</dbReference>
<feature type="domain" description="TACO1/YebC-like N-terminal" evidence="4">
    <location>
        <begin position="41"/>
        <end position="106"/>
    </location>
</feature>
<evidence type="ECO:0000256" key="2">
    <source>
        <dbReference type="SAM" id="Coils"/>
    </source>
</evidence>
<evidence type="ECO:0008006" key="7">
    <source>
        <dbReference type="Google" id="ProtNLM"/>
    </source>
</evidence>
<dbReference type="GO" id="GO:0099617">
    <property type="term" value="C:matrix side of mitochondrial inner membrane"/>
    <property type="evidence" value="ECO:0007669"/>
    <property type="project" value="EnsemblFungi"/>
</dbReference>
<evidence type="ECO:0000313" key="5">
    <source>
        <dbReference type="EMBL" id="CCC66752.1"/>
    </source>
</evidence>
<keyword evidence="6" id="KW-1185">Reference proteome</keyword>
<evidence type="ECO:0000259" key="4">
    <source>
        <dbReference type="Pfam" id="PF20772"/>
    </source>
</evidence>
<keyword evidence="2" id="KW-0175">Coiled coil</keyword>